<organism evidence="4 5">
    <name type="scientific">Podarcis lilfordi</name>
    <name type="common">Lilford's wall lizard</name>
    <dbReference type="NCBI Taxonomy" id="74358"/>
    <lineage>
        <taxon>Eukaryota</taxon>
        <taxon>Metazoa</taxon>
        <taxon>Chordata</taxon>
        <taxon>Craniata</taxon>
        <taxon>Vertebrata</taxon>
        <taxon>Euteleostomi</taxon>
        <taxon>Lepidosauria</taxon>
        <taxon>Squamata</taxon>
        <taxon>Bifurcata</taxon>
        <taxon>Unidentata</taxon>
        <taxon>Episquamata</taxon>
        <taxon>Laterata</taxon>
        <taxon>Lacertibaenia</taxon>
        <taxon>Lacertidae</taxon>
        <taxon>Podarcis</taxon>
    </lineage>
</organism>
<feature type="domain" description="BTB" evidence="3">
    <location>
        <begin position="38"/>
        <end position="105"/>
    </location>
</feature>
<protein>
    <submittedName>
        <fullName evidence="4">6 isoform X1</fullName>
    </submittedName>
</protein>
<evidence type="ECO:0000313" key="5">
    <source>
        <dbReference type="Proteomes" id="UP001178461"/>
    </source>
</evidence>
<dbReference type="SMART" id="SM00612">
    <property type="entry name" value="Kelch"/>
    <property type="match status" value="3"/>
</dbReference>
<dbReference type="InterPro" id="IPR017096">
    <property type="entry name" value="BTB-kelch_protein"/>
</dbReference>
<dbReference type="InterPro" id="IPR011333">
    <property type="entry name" value="SKP1/BTB/POZ_sf"/>
</dbReference>
<dbReference type="Gene3D" id="3.30.710.10">
    <property type="entry name" value="Potassium Channel Kv1.1, Chain A"/>
    <property type="match status" value="1"/>
</dbReference>
<dbReference type="Pfam" id="PF24981">
    <property type="entry name" value="Beta-prop_ATRN-LZTR1"/>
    <property type="match status" value="1"/>
</dbReference>
<dbReference type="InterPro" id="IPR006652">
    <property type="entry name" value="Kelch_1"/>
</dbReference>
<dbReference type="InterPro" id="IPR056737">
    <property type="entry name" value="Beta-prop_ATRN-MKLN-like"/>
</dbReference>
<dbReference type="InterPro" id="IPR000210">
    <property type="entry name" value="BTB/POZ_dom"/>
</dbReference>
<dbReference type="PANTHER" id="PTHR45632">
    <property type="entry name" value="LD33804P"/>
    <property type="match status" value="1"/>
</dbReference>
<dbReference type="SMART" id="SM00225">
    <property type="entry name" value="BTB"/>
    <property type="match status" value="1"/>
</dbReference>
<dbReference type="PANTHER" id="PTHR45632:SF3">
    <property type="entry name" value="KELCH-LIKE PROTEIN 32"/>
    <property type="match status" value="1"/>
</dbReference>
<dbReference type="Gene3D" id="1.25.40.420">
    <property type="match status" value="1"/>
</dbReference>
<sequence>MMNSPWDKDDDIVGEEHKSLNQYIREGLNHLLQEQLLCDTTIVAKGERFPCHRMLLAAINPYFRAMFSSSFRESKDGEVLLQDMEPSIVQAVVNYYYTEEIALVPEMAQDLFVAASRLQILPLLESCSRYLLEHISPENCLSLYQLGFAHSDPDLLQEAKILVNLHFKRLSIEDKTFPNLNPSTLISIISLDSLVVSSELTVYRAVWRWVMAQSASRLPFLGQLLTHVRLPLLTQEELRVVQSELMCYRDVRLRWKRFNRQERLQRSGGLRRGMYSTCIICVDLFNMEGPELKTKDFQVGCFDPQAETWEKMPLLKCLYCARCVAVGDKLYVTGGVHTDDSYSDTMHEYSPLRGRWTQLPSMSVARASHGFLACNQQLFAMGGWCKYEDYLDTAECFDLERKFWAPIKRMPFALSHFASAALRNKLYLVGGVTDTVGSWYASRKVLIYEVSFDTWSQVYLDNECYWSGAVAMNNGIYVIGGYFRSRTRHNERWSETGNLRCTRKCFFLGEDGQVDRRVTIPRLPIELAGAGVVRWKHRIYVLGGENTYMYNNLEGENEEEYYNTVYYWELGATKWVQCQERLPFTSWGLSGFGCTTMKVPKKPILELFRKTSVALTAIEVVNP</sequence>
<dbReference type="SUPFAM" id="SSF117281">
    <property type="entry name" value="Kelch motif"/>
    <property type="match status" value="1"/>
</dbReference>
<proteinExistence type="predicted"/>
<dbReference type="PIRSF" id="PIRSF037037">
    <property type="entry name" value="Kelch-like_protein_gigaxonin"/>
    <property type="match status" value="1"/>
</dbReference>
<dbReference type="Pfam" id="PF07707">
    <property type="entry name" value="BACK"/>
    <property type="match status" value="1"/>
</dbReference>
<keyword evidence="5" id="KW-1185">Reference proteome</keyword>
<dbReference type="InterPro" id="IPR011705">
    <property type="entry name" value="BACK"/>
</dbReference>
<dbReference type="Gene3D" id="2.120.10.80">
    <property type="entry name" value="Kelch-type beta propeller"/>
    <property type="match status" value="1"/>
</dbReference>
<name>A0AA35KSD5_9SAUR</name>
<dbReference type="Proteomes" id="UP001178461">
    <property type="component" value="Chromosome 8"/>
</dbReference>
<dbReference type="Pfam" id="PF00651">
    <property type="entry name" value="BTB"/>
    <property type="match status" value="1"/>
</dbReference>
<dbReference type="SUPFAM" id="SSF54695">
    <property type="entry name" value="POZ domain"/>
    <property type="match status" value="1"/>
</dbReference>
<dbReference type="EMBL" id="OX395133">
    <property type="protein sequence ID" value="CAI5782742.1"/>
    <property type="molecule type" value="Genomic_DNA"/>
</dbReference>
<evidence type="ECO:0000259" key="3">
    <source>
        <dbReference type="PROSITE" id="PS50097"/>
    </source>
</evidence>
<gene>
    <name evidence="4" type="ORF">PODLI_1B025302</name>
</gene>
<dbReference type="AlphaFoldDB" id="A0AA35KSD5"/>
<dbReference type="PROSITE" id="PS50097">
    <property type="entry name" value="BTB"/>
    <property type="match status" value="1"/>
</dbReference>
<evidence type="ECO:0000256" key="1">
    <source>
        <dbReference type="ARBA" id="ARBA00022441"/>
    </source>
</evidence>
<keyword evidence="1" id="KW-0880">Kelch repeat</keyword>
<keyword evidence="2" id="KW-0677">Repeat</keyword>
<evidence type="ECO:0000313" key="4">
    <source>
        <dbReference type="EMBL" id="CAI5782742.1"/>
    </source>
</evidence>
<dbReference type="InterPro" id="IPR015915">
    <property type="entry name" value="Kelch-typ_b-propeller"/>
</dbReference>
<evidence type="ECO:0000256" key="2">
    <source>
        <dbReference type="ARBA" id="ARBA00022737"/>
    </source>
</evidence>
<accession>A0AA35KSD5</accession>
<reference evidence="4" key="1">
    <citation type="submission" date="2022-12" db="EMBL/GenBank/DDBJ databases">
        <authorList>
            <person name="Alioto T."/>
            <person name="Alioto T."/>
            <person name="Gomez Garrido J."/>
        </authorList>
    </citation>
    <scope>NUCLEOTIDE SEQUENCE</scope>
</reference>
<dbReference type="SMART" id="SM00875">
    <property type="entry name" value="BACK"/>
    <property type="match status" value="1"/>
</dbReference>